<dbReference type="OrthoDB" id="4327540at2759"/>
<organism evidence="2 3">
    <name type="scientific">Marchantia polymorpha</name>
    <name type="common">Common liverwort</name>
    <name type="synonym">Marchantia aquatica</name>
    <dbReference type="NCBI Taxonomy" id="3197"/>
    <lineage>
        <taxon>Eukaryota</taxon>
        <taxon>Viridiplantae</taxon>
        <taxon>Streptophyta</taxon>
        <taxon>Embryophyta</taxon>
        <taxon>Marchantiophyta</taxon>
        <taxon>Marchantiopsida</taxon>
        <taxon>Marchantiidae</taxon>
        <taxon>Marchantiales</taxon>
        <taxon>Marchantiaceae</taxon>
        <taxon>Marchantia</taxon>
    </lineage>
</organism>
<dbReference type="Proteomes" id="UP000244005">
    <property type="component" value="Unassembled WGS sequence"/>
</dbReference>
<keyword evidence="3" id="KW-1185">Reference proteome</keyword>
<evidence type="ECO:0000313" key="3">
    <source>
        <dbReference type="Proteomes" id="UP000244005"/>
    </source>
</evidence>
<evidence type="ECO:0000313" key="2">
    <source>
        <dbReference type="EMBL" id="PTQ47563.1"/>
    </source>
</evidence>
<evidence type="ECO:0000259" key="1">
    <source>
        <dbReference type="Pfam" id="PF10551"/>
    </source>
</evidence>
<sequence length="408" mass="46458">MAYANTKGYILFRARSKKRKTDDTSKVWLACAHGGEYKNKRKDLTNDNRKRKCSSRISRCSFSMTLQRCEVIAPAASVTYELRVFVVQGEHKNHDGAGNLYAYPTARKLKAIQKSSIHTLSKAGIASKLILISIRQSNPSCVLIPQDIYNAKATIQNKILAGRTSIKMLRNELHTKNICHAHDMNNGGYATHLYLARDQFVKFANEFLHMIQMDCTYKSNKFKMPLRHIVGMSSTNESYSVVLCFLSFEVEADYIWELEQFASIFAMGRLPEVIVTNHCDESRIGINVNHLRNIFLCPQSSLCLAHPEESILDTKSFNANWTDMLAKHTQQACNYTYPTWFTHKERFILAWTKVHCHLGNLVTSHAEGKYGALKTWITVSSGNLTDTYQSNMLSISQQETVIKEMCTQ</sequence>
<dbReference type="AlphaFoldDB" id="A0A2R6XN84"/>
<proteinExistence type="predicted"/>
<dbReference type="Pfam" id="PF10551">
    <property type="entry name" value="MULE"/>
    <property type="match status" value="1"/>
</dbReference>
<dbReference type="PANTHER" id="PTHR47718">
    <property type="entry name" value="OS01G0519700 PROTEIN"/>
    <property type="match status" value="1"/>
</dbReference>
<name>A0A2R6XN84_MARPO</name>
<feature type="domain" description="MULE transposase" evidence="1">
    <location>
        <begin position="211"/>
        <end position="286"/>
    </location>
</feature>
<reference evidence="3" key="1">
    <citation type="journal article" date="2017" name="Cell">
        <title>Insights into land plant evolution garnered from the Marchantia polymorpha genome.</title>
        <authorList>
            <person name="Bowman J.L."/>
            <person name="Kohchi T."/>
            <person name="Yamato K.T."/>
            <person name="Jenkins J."/>
            <person name="Shu S."/>
            <person name="Ishizaki K."/>
            <person name="Yamaoka S."/>
            <person name="Nishihama R."/>
            <person name="Nakamura Y."/>
            <person name="Berger F."/>
            <person name="Adam C."/>
            <person name="Aki S.S."/>
            <person name="Althoff F."/>
            <person name="Araki T."/>
            <person name="Arteaga-Vazquez M.A."/>
            <person name="Balasubrmanian S."/>
            <person name="Barry K."/>
            <person name="Bauer D."/>
            <person name="Boehm C.R."/>
            <person name="Briginshaw L."/>
            <person name="Caballero-Perez J."/>
            <person name="Catarino B."/>
            <person name="Chen F."/>
            <person name="Chiyoda S."/>
            <person name="Chovatia M."/>
            <person name="Davies K.M."/>
            <person name="Delmans M."/>
            <person name="Demura T."/>
            <person name="Dierschke T."/>
            <person name="Dolan L."/>
            <person name="Dorantes-Acosta A.E."/>
            <person name="Eklund D.M."/>
            <person name="Florent S.N."/>
            <person name="Flores-Sandoval E."/>
            <person name="Fujiyama A."/>
            <person name="Fukuzawa H."/>
            <person name="Galik B."/>
            <person name="Grimanelli D."/>
            <person name="Grimwood J."/>
            <person name="Grossniklaus U."/>
            <person name="Hamada T."/>
            <person name="Haseloff J."/>
            <person name="Hetherington A.J."/>
            <person name="Higo A."/>
            <person name="Hirakawa Y."/>
            <person name="Hundley H.N."/>
            <person name="Ikeda Y."/>
            <person name="Inoue K."/>
            <person name="Inoue S.I."/>
            <person name="Ishida S."/>
            <person name="Jia Q."/>
            <person name="Kakita M."/>
            <person name="Kanazawa T."/>
            <person name="Kawai Y."/>
            <person name="Kawashima T."/>
            <person name="Kennedy M."/>
            <person name="Kinose K."/>
            <person name="Kinoshita T."/>
            <person name="Kohara Y."/>
            <person name="Koide E."/>
            <person name="Komatsu K."/>
            <person name="Kopischke S."/>
            <person name="Kubo M."/>
            <person name="Kyozuka J."/>
            <person name="Lagercrantz U."/>
            <person name="Lin S.S."/>
            <person name="Lindquist E."/>
            <person name="Lipzen A.M."/>
            <person name="Lu C.W."/>
            <person name="De Luna E."/>
            <person name="Martienssen R.A."/>
            <person name="Minamino N."/>
            <person name="Mizutani M."/>
            <person name="Mizutani M."/>
            <person name="Mochizuki N."/>
            <person name="Monte I."/>
            <person name="Mosher R."/>
            <person name="Nagasaki H."/>
            <person name="Nakagami H."/>
            <person name="Naramoto S."/>
            <person name="Nishitani K."/>
            <person name="Ohtani M."/>
            <person name="Okamoto T."/>
            <person name="Okumura M."/>
            <person name="Phillips J."/>
            <person name="Pollak B."/>
            <person name="Reinders A."/>
            <person name="Rovekamp M."/>
            <person name="Sano R."/>
            <person name="Sawa S."/>
            <person name="Schmid M.W."/>
            <person name="Shirakawa M."/>
            <person name="Solano R."/>
            <person name="Spunde A."/>
            <person name="Suetsugu N."/>
            <person name="Sugano S."/>
            <person name="Sugiyama A."/>
            <person name="Sun R."/>
            <person name="Suzuki Y."/>
            <person name="Takenaka M."/>
            <person name="Takezawa D."/>
            <person name="Tomogane H."/>
            <person name="Tsuzuki M."/>
            <person name="Ueda T."/>
            <person name="Umeda M."/>
            <person name="Ward J.M."/>
            <person name="Watanabe Y."/>
            <person name="Yazaki K."/>
            <person name="Yokoyama R."/>
            <person name="Yoshitake Y."/>
            <person name="Yotsui I."/>
            <person name="Zachgo S."/>
            <person name="Schmutz J."/>
        </authorList>
    </citation>
    <scope>NUCLEOTIDE SEQUENCE [LARGE SCALE GENOMIC DNA]</scope>
    <source>
        <strain evidence="3">Tak-1</strain>
    </source>
</reference>
<dbReference type="InterPro" id="IPR018289">
    <property type="entry name" value="MULE_transposase_dom"/>
</dbReference>
<dbReference type="EMBL" id="KZ772679">
    <property type="protein sequence ID" value="PTQ47563.1"/>
    <property type="molecule type" value="Genomic_DNA"/>
</dbReference>
<gene>
    <name evidence="2" type="ORF">MARPO_0007s0022</name>
</gene>
<dbReference type="PANTHER" id="PTHR47718:SF3">
    <property type="entry name" value="PROTEIN FAR1-RELATED SEQUENCE 5-LIKE"/>
    <property type="match status" value="1"/>
</dbReference>
<protein>
    <recommendedName>
        <fullName evidence="1">MULE transposase domain-containing protein</fullName>
    </recommendedName>
</protein>
<accession>A0A2R6XN84</accession>